<evidence type="ECO:0000313" key="2">
    <source>
        <dbReference type="EMBL" id="CAA9222182.1"/>
    </source>
</evidence>
<sequence length="283" mass="30494">DGAGPRGPRGVAVARRHLPGGGLGEPAAPRRGAVPALAAAAPDLGVPRPAAGDGPEPGRAVRGPRLPAGRRATARHLRGPLRRPARPRRRVRGERRRHERPPPYRPGPRHGGRGRGGARPAARRWRPRAHRDLRLRAPATGRADDGGTGGRAAVADGAPTAGPGARARRTVADRPRGRDEAPGPAAARPEPRPHRPRRRGRAGLRADVRQPGPRQPRVRARLPDRAPPRRGARRVRRPLPRHRRGGRRGHAGARRRRDARAAPRGRPRRRDRACRAAARAGGV</sequence>
<evidence type="ECO:0000256" key="1">
    <source>
        <dbReference type="SAM" id="MobiDB-lite"/>
    </source>
</evidence>
<proteinExistence type="predicted"/>
<feature type="region of interest" description="Disordered" evidence="1">
    <location>
        <begin position="1"/>
        <end position="283"/>
    </location>
</feature>
<feature type="compositionally biased region" description="Basic residues" evidence="1">
    <location>
        <begin position="72"/>
        <end position="99"/>
    </location>
</feature>
<feature type="compositionally biased region" description="Basic residues" evidence="1">
    <location>
        <begin position="228"/>
        <end position="272"/>
    </location>
</feature>
<feature type="compositionally biased region" description="Basic and acidic residues" evidence="1">
    <location>
        <begin position="170"/>
        <end position="181"/>
    </location>
</feature>
<feature type="compositionally biased region" description="Low complexity" evidence="1">
    <location>
        <begin position="25"/>
        <end position="47"/>
    </location>
</feature>
<name>A0A6J4HFC6_9PSEU</name>
<protein>
    <submittedName>
        <fullName evidence="2">Uncharacterized protein</fullName>
    </submittedName>
</protein>
<accession>A0A6J4HFC6</accession>
<feature type="non-terminal residue" evidence="2">
    <location>
        <position position="283"/>
    </location>
</feature>
<feature type="compositionally biased region" description="Low complexity" evidence="1">
    <location>
        <begin position="151"/>
        <end position="165"/>
    </location>
</feature>
<dbReference type="EMBL" id="CADCTH010000086">
    <property type="protein sequence ID" value="CAA9222182.1"/>
    <property type="molecule type" value="Genomic_DNA"/>
</dbReference>
<dbReference type="AlphaFoldDB" id="A0A6J4HFC6"/>
<reference evidence="2" key="1">
    <citation type="submission" date="2020-02" db="EMBL/GenBank/DDBJ databases">
        <authorList>
            <person name="Meier V. D."/>
        </authorList>
    </citation>
    <scope>NUCLEOTIDE SEQUENCE</scope>
    <source>
        <strain evidence="2">AVDCRST_MAG54</strain>
    </source>
</reference>
<organism evidence="2">
    <name type="scientific">uncultured Actinomycetospora sp</name>
    <dbReference type="NCBI Taxonomy" id="1135996"/>
    <lineage>
        <taxon>Bacteria</taxon>
        <taxon>Bacillati</taxon>
        <taxon>Actinomycetota</taxon>
        <taxon>Actinomycetes</taxon>
        <taxon>Pseudonocardiales</taxon>
        <taxon>Pseudonocardiaceae</taxon>
        <taxon>Actinomycetospora</taxon>
        <taxon>environmental samples</taxon>
    </lineage>
</organism>
<feature type="non-terminal residue" evidence="2">
    <location>
        <position position="1"/>
    </location>
</feature>
<gene>
    <name evidence="2" type="ORF">AVDCRST_MAG54-617</name>
</gene>
<feature type="compositionally biased region" description="Low complexity" evidence="1">
    <location>
        <begin position="203"/>
        <end position="212"/>
    </location>
</feature>